<evidence type="ECO:0000313" key="3">
    <source>
        <dbReference type="Proteomes" id="UP000295215"/>
    </source>
</evidence>
<organism evidence="2 3">
    <name type="scientific">Myroides indicus</name>
    <dbReference type="NCBI Taxonomy" id="1323422"/>
    <lineage>
        <taxon>Bacteria</taxon>
        <taxon>Pseudomonadati</taxon>
        <taxon>Bacteroidota</taxon>
        <taxon>Flavobacteriia</taxon>
        <taxon>Flavobacteriales</taxon>
        <taxon>Flavobacteriaceae</taxon>
        <taxon>Myroides</taxon>
    </lineage>
</organism>
<dbReference type="GO" id="GO:0090313">
    <property type="term" value="P:regulation of protein targeting to membrane"/>
    <property type="evidence" value="ECO:0007669"/>
    <property type="project" value="TreeGrafter"/>
</dbReference>
<dbReference type="InterPro" id="IPR052894">
    <property type="entry name" value="AsmA-related"/>
</dbReference>
<sequence length="887" mass="97414">MTKKILKWVGATLLVLLILLFSAPFLFKGKIQDMVTKTINDNINATVTLDKISLSLFKGFPKAVVGIDRLAIVNKAPFEGDTLFYAENIGLKMSVMELFNGADKPMSIEEITVNNSKVNILVDEQGVANYDIALKLDDEEEDKAGEDKSFSLALKHYQIENLNLIYVDKSSKIEFVLNEFYHRGTGNLASNILDLNTESKTKASFIMDGVKYLNEVNLSLKAMIGMDMTQQIYSFKENEALINQLPLKFDGSIRLLDEGQQYDLTFATPTSDFKNFLGLIPEAYAGNLKGVSTTGDFKVEGKVSGKYTASTIPTLAIHMSSNKASFKYPDLPKSVQNIELNASIVNETGLMKDLYVDLKQLSFKIDQDIFNAKANIKNITENALVDAKLDGVINLANVSKAYPVQLDSPLTGVLKANIQTNFDMNSVEKNQYQNIKNTGTLSLTGFNFETEAMAKPLQIQEAALTFNPNNVSLNKFALKTGTTDLSANGRLDNLYGFLFNKQTLKGNFNLSSNNFVLADLLKEEEASDSSAKSKKVSDTKETESKTNSDALKIPSFLDCVINADAKTVVYDNLTLKNVKGRLIIKDETAKLENMSTDVFGGVLTFSGDVSTKEATPQFDMDLGLKTLDIAQTFTQLEFLKKIAPIAGIINGKINAGIKLNGKLDANTLSPVMSMLSGDLQGSFLQTEINPKNSKLLSALDSQVKFIDLKKLNLNDLKGHLTFNDGKVKVSPFTLKLQDMAVEVSGEHGFDQSLNYALNFKVPAKYLGNDVSNVLATLGAKDVAKYDAIPVKVDLNGNFSAPKISTNMSEVVTNLTQQIVDEQKGKLVEKGKDALMDLLGGNKEDNKENTEEESAVDNKKDKTEETVNKISEGLKGLFGGKKKDEENK</sequence>
<reference evidence="2 3" key="1">
    <citation type="submission" date="2019-03" db="EMBL/GenBank/DDBJ databases">
        <title>Genomic Encyclopedia of Archaeal and Bacterial Type Strains, Phase II (KMG-II): from individual species to whole genera.</title>
        <authorList>
            <person name="Goeker M."/>
        </authorList>
    </citation>
    <scope>NUCLEOTIDE SEQUENCE [LARGE SCALE GENOMIC DNA]</scope>
    <source>
        <strain evidence="2 3">DSM 28213</strain>
    </source>
</reference>
<dbReference type="RefSeq" id="WP_133712135.1">
    <property type="nucleotide sequence ID" value="NZ_SOAG01000008.1"/>
</dbReference>
<dbReference type="PANTHER" id="PTHR30441">
    <property type="entry name" value="DUF748 DOMAIN-CONTAINING PROTEIN"/>
    <property type="match status" value="1"/>
</dbReference>
<dbReference type="GO" id="GO:0005886">
    <property type="term" value="C:plasma membrane"/>
    <property type="evidence" value="ECO:0007669"/>
    <property type="project" value="TreeGrafter"/>
</dbReference>
<dbReference type="AlphaFoldDB" id="A0A4R7F7F9"/>
<keyword evidence="3" id="KW-1185">Reference proteome</keyword>
<comment type="caution">
    <text evidence="2">The sequence shown here is derived from an EMBL/GenBank/DDBJ whole genome shotgun (WGS) entry which is preliminary data.</text>
</comment>
<gene>
    <name evidence="2" type="ORF">C8P70_1082</name>
</gene>
<name>A0A4R7F7F9_9FLAO</name>
<dbReference type="EMBL" id="SOAG01000008">
    <property type="protein sequence ID" value="TDS61463.1"/>
    <property type="molecule type" value="Genomic_DNA"/>
</dbReference>
<evidence type="ECO:0000256" key="1">
    <source>
        <dbReference type="SAM" id="MobiDB-lite"/>
    </source>
</evidence>
<accession>A0A4R7F7F9</accession>
<feature type="compositionally biased region" description="Basic and acidic residues" evidence="1">
    <location>
        <begin position="855"/>
        <end position="866"/>
    </location>
</feature>
<feature type="region of interest" description="Disordered" evidence="1">
    <location>
        <begin position="837"/>
        <end position="887"/>
    </location>
</feature>
<dbReference type="OrthoDB" id="596403at2"/>
<evidence type="ECO:0000313" key="2">
    <source>
        <dbReference type="EMBL" id="TDS61463.1"/>
    </source>
</evidence>
<dbReference type="Proteomes" id="UP000295215">
    <property type="component" value="Unassembled WGS sequence"/>
</dbReference>
<proteinExistence type="predicted"/>
<protein>
    <submittedName>
        <fullName evidence="2">AsmA-like protein</fullName>
    </submittedName>
</protein>
<dbReference type="PANTHER" id="PTHR30441:SF8">
    <property type="entry name" value="DUF748 DOMAIN-CONTAINING PROTEIN"/>
    <property type="match status" value="1"/>
</dbReference>